<proteinExistence type="predicted"/>
<keyword evidence="1" id="KW-0812">Transmembrane</keyword>
<organism evidence="2 3">
    <name type="scientific">Lamprobacter modestohalophilus</name>
    <dbReference type="NCBI Taxonomy" id="1064514"/>
    <lineage>
        <taxon>Bacteria</taxon>
        <taxon>Pseudomonadati</taxon>
        <taxon>Pseudomonadota</taxon>
        <taxon>Gammaproteobacteria</taxon>
        <taxon>Chromatiales</taxon>
        <taxon>Chromatiaceae</taxon>
        <taxon>Lamprobacter</taxon>
    </lineage>
</organism>
<gene>
    <name evidence="2" type="ORF">CKO42_05645</name>
</gene>
<evidence type="ECO:0008006" key="4">
    <source>
        <dbReference type="Google" id="ProtNLM"/>
    </source>
</evidence>
<dbReference type="AlphaFoldDB" id="A0A9X0W6Y6"/>
<evidence type="ECO:0000256" key="1">
    <source>
        <dbReference type="SAM" id="Phobius"/>
    </source>
</evidence>
<dbReference type="EMBL" id="NRRY01000006">
    <property type="protein sequence ID" value="MBK1617945.1"/>
    <property type="molecule type" value="Genomic_DNA"/>
</dbReference>
<keyword evidence="1" id="KW-0472">Membrane</keyword>
<evidence type="ECO:0000313" key="3">
    <source>
        <dbReference type="Proteomes" id="UP001138768"/>
    </source>
</evidence>
<keyword evidence="3" id="KW-1185">Reference proteome</keyword>
<comment type="caution">
    <text evidence="2">The sequence shown here is derived from an EMBL/GenBank/DDBJ whole genome shotgun (WGS) entry which is preliminary data.</text>
</comment>
<accession>A0A9X0W6Y6</accession>
<keyword evidence="1" id="KW-1133">Transmembrane helix</keyword>
<feature type="transmembrane region" description="Helical" evidence="1">
    <location>
        <begin position="41"/>
        <end position="64"/>
    </location>
</feature>
<sequence length="188" mass="21227">MTPEERDEAEQVANRFMDLHEDLMFIFKHNMVRSTSRINSIIRYAMVGMVVMMLAMLALVATFTTRMDSITSYMVEMADDMQRMREDFDNVNAIMRSMEQSVVAMDGYVAPMPSIFSSVDAMSVNMSRMREYLGSVEGDMDRIQVRMVSLGGALQAMDQKMIDMSGAIGGIGRDVNIMSRPMSILPNN</sequence>
<dbReference type="Proteomes" id="UP001138768">
    <property type="component" value="Unassembled WGS sequence"/>
</dbReference>
<reference evidence="2 3" key="1">
    <citation type="journal article" date="2020" name="Microorganisms">
        <title>Osmotic Adaptation and Compatible Solute Biosynthesis of Phototrophic Bacteria as Revealed from Genome Analyses.</title>
        <authorList>
            <person name="Imhoff J.F."/>
            <person name="Rahn T."/>
            <person name="Kunzel S."/>
            <person name="Keller A."/>
            <person name="Neulinger S.C."/>
        </authorList>
    </citation>
    <scope>NUCLEOTIDE SEQUENCE [LARGE SCALE GENOMIC DNA]</scope>
    <source>
        <strain evidence="2 3">DSM 25653</strain>
    </source>
</reference>
<protein>
    <recommendedName>
        <fullName evidence="4">Translation initiation factor 2</fullName>
    </recommendedName>
</protein>
<evidence type="ECO:0000313" key="2">
    <source>
        <dbReference type="EMBL" id="MBK1617945.1"/>
    </source>
</evidence>
<name>A0A9X0W6Y6_9GAMM</name>